<dbReference type="Proteomes" id="UP000218209">
    <property type="component" value="Unassembled WGS sequence"/>
</dbReference>
<feature type="compositionally biased region" description="Basic and acidic residues" evidence="1">
    <location>
        <begin position="430"/>
        <end position="444"/>
    </location>
</feature>
<feature type="region of interest" description="Disordered" evidence="1">
    <location>
        <begin position="79"/>
        <end position="176"/>
    </location>
</feature>
<evidence type="ECO:0000313" key="3">
    <source>
        <dbReference type="Proteomes" id="UP000218209"/>
    </source>
</evidence>
<protein>
    <submittedName>
        <fullName evidence="2">Uncharacterized protein</fullName>
    </submittedName>
</protein>
<accession>A0A1X6P6V8</accession>
<sequence length="457" mass="49843">MAVPATPSVARDACARQTRGCSCIPRPPPSSVTRSSRDAVQWQRHRRGPVGHKNQTPLLPRHRWKPSPCATCATPIKPASVQQLDAPRRVPHVTSLPSPTIQREAIPAPPSIPPPPSPTRSHSLADTPPPPSPATSAAASARRPPQRPCPCWRPERASPAPAARRAPPPHHVEAPPNFALCVPAHQVGPRGRVLGGVIKHDEALHAGALDEQLDVLGGPAPRRPLPRIVLADGATEDDAPAAGQHPQRRVEQRPADVVKVNVNAGGARRRERRRERRHRPAGGLVVDDRVDAERIAHVRALGGAARDANDAAAEDVFGNARDDRARRARGGRHEHRLPAAARREADAEEAKVGRQPRHAERAERERGGQVAGEPRQRLHIADRRRRKLAHAKRAGHEIADRRDGRAAAVVRGGRRRRRRVDGEDLPNGARAHDRPEFDGRDVAPRRRHPPTHRGVNG</sequence>
<organism evidence="2 3">
    <name type="scientific">Porphyra umbilicalis</name>
    <name type="common">Purple laver</name>
    <name type="synonym">Red alga</name>
    <dbReference type="NCBI Taxonomy" id="2786"/>
    <lineage>
        <taxon>Eukaryota</taxon>
        <taxon>Rhodophyta</taxon>
        <taxon>Bangiophyceae</taxon>
        <taxon>Bangiales</taxon>
        <taxon>Bangiaceae</taxon>
        <taxon>Porphyra</taxon>
    </lineage>
</organism>
<proteinExistence type="predicted"/>
<evidence type="ECO:0000313" key="2">
    <source>
        <dbReference type="EMBL" id="OSX76622.1"/>
    </source>
</evidence>
<feature type="compositionally biased region" description="Basic residues" evidence="1">
    <location>
        <begin position="382"/>
        <end position="393"/>
    </location>
</feature>
<keyword evidence="3" id="KW-1185">Reference proteome</keyword>
<feature type="compositionally biased region" description="Basic residues" evidence="1">
    <location>
        <begin position="326"/>
        <end position="335"/>
    </location>
</feature>
<feature type="region of interest" description="Disordered" evidence="1">
    <location>
        <begin position="323"/>
        <end position="457"/>
    </location>
</feature>
<gene>
    <name evidence="2" type="ORF">BU14_0183s0014</name>
</gene>
<evidence type="ECO:0000256" key="1">
    <source>
        <dbReference type="SAM" id="MobiDB-lite"/>
    </source>
</evidence>
<feature type="compositionally biased region" description="Pro residues" evidence="1">
    <location>
        <begin position="107"/>
        <end position="118"/>
    </location>
</feature>
<dbReference type="EMBL" id="KV918860">
    <property type="protein sequence ID" value="OSX76622.1"/>
    <property type="molecule type" value="Genomic_DNA"/>
</dbReference>
<reference evidence="2 3" key="1">
    <citation type="submission" date="2017-03" db="EMBL/GenBank/DDBJ databases">
        <title>WGS assembly of Porphyra umbilicalis.</title>
        <authorList>
            <person name="Brawley S.H."/>
            <person name="Blouin N.A."/>
            <person name="Ficko-Blean E."/>
            <person name="Wheeler G.L."/>
            <person name="Lohr M."/>
            <person name="Goodson H.V."/>
            <person name="Jenkins J.W."/>
            <person name="Blaby-Haas C.E."/>
            <person name="Helliwell K.E."/>
            <person name="Chan C."/>
            <person name="Marriage T."/>
            <person name="Bhattacharya D."/>
            <person name="Klein A.S."/>
            <person name="Badis Y."/>
            <person name="Brodie J."/>
            <person name="Cao Y."/>
            <person name="Collen J."/>
            <person name="Dittami S.M."/>
            <person name="Gachon C.M."/>
            <person name="Green B.R."/>
            <person name="Karpowicz S."/>
            <person name="Kim J.W."/>
            <person name="Kudahl U."/>
            <person name="Lin S."/>
            <person name="Michel G."/>
            <person name="Mittag M."/>
            <person name="Olson B.J."/>
            <person name="Pangilinan J."/>
            <person name="Peng Y."/>
            <person name="Qiu H."/>
            <person name="Shu S."/>
            <person name="Singer J.T."/>
            <person name="Smith A.G."/>
            <person name="Sprecher B.N."/>
            <person name="Wagner V."/>
            <person name="Wang W."/>
            <person name="Wang Z.-Y."/>
            <person name="Yan J."/>
            <person name="Yarish C."/>
            <person name="Zoeuner-Riek S."/>
            <person name="Zhuang Y."/>
            <person name="Zou Y."/>
            <person name="Lindquist E.A."/>
            <person name="Grimwood J."/>
            <person name="Barry K."/>
            <person name="Rokhsar D.S."/>
            <person name="Schmutz J."/>
            <person name="Stiller J.W."/>
            <person name="Grossman A.R."/>
            <person name="Prochnik S.E."/>
        </authorList>
    </citation>
    <scope>NUCLEOTIDE SEQUENCE [LARGE SCALE GENOMIC DNA]</scope>
    <source>
        <strain evidence="2">4086291</strain>
    </source>
</reference>
<feature type="compositionally biased region" description="Basic and acidic residues" evidence="1">
    <location>
        <begin position="341"/>
        <end position="367"/>
    </location>
</feature>
<feature type="compositionally biased region" description="Basic residues" evidence="1">
    <location>
        <begin position="267"/>
        <end position="280"/>
    </location>
</feature>
<feature type="region of interest" description="Disordered" evidence="1">
    <location>
        <begin position="234"/>
        <end position="282"/>
    </location>
</feature>
<dbReference type="AlphaFoldDB" id="A0A1X6P6V8"/>
<feature type="compositionally biased region" description="Basic and acidic residues" evidence="1">
    <location>
        <begin position="394"/>
        <end position="405"/>
    </location>
</feature>
<feature type="compositionally biased region" description="Low complexity" evidence="1">
    <location>
        <begin position="134"/>
        <end position="165"/>
    </location>
</feature>
<name>A0A1X6P6V8_PORUM</name>
<feature type="region of interest" description="Disordered" evidence="1">
    <location>
        <begin position="1"/>
        <end position="67"/>
    </location>
</feature>